<dbReference type="EMBL" id="CP036274">
    <property type="protein sequence ID" value="QDU31300.1"/>
    <property type="molecule type" value="Genomic_DNA"/>
</dbReference>
<feature type="domain" description="Cytochrome c" evidence="6">
    <location>
        <begin position="1134"/>
        <end position="1267"/>
    </location>
</feature>
<evidence type="ECO:0000256" key="4">
    <source>
        <dbReference type="PROSITE-ProRule" id="PRU00433"/>
    </source>
</evidence>
<dbReference type="GO" id="GO:0009055">
    <property type="term" value="F:electron transfer activity"/>
    <property type="evidence" value="ECO:0007669"/>
    <property type="project" value="InterPro"/>
</dbReference>
<evidence type="ECO:0000256" key="2">
    <source>
        <dbReference type="ARBA" id="ARBA00022723"/>
    </source>
</evidence>
<dbReference type="Gene3D" id="3.40.50.880">
    <property type="match status" value="1"/>
</dbReference>
<keyword evidence="1 4" id="KW-0349">Heme</keyword>
<name>A0A517YM47_9BACT</name>
<dbReference type="KEGG" id="aagg:ETAA8_64530"/>
<dbReference type="InterPro" id="IPR013427">
    <property type="entry name" value="Haem-bd_dom_put"/>
</dbReference>
<evidence type="ECO:0000313" key="8">
    <source>
        <dbReference type="Proteomes" id="UP000315017"/>
    </source>
</evidence>
<dbReference type="PANTHER" id="PTHR33546">
    <property type="entry name" value="LARGE, MULTIFUNCTIONAL SECRETED PROTEIN-RELATED"/>
    <property type="match status" value="1"/>
</dbReference>
<evidence type="ECO:0000313" key="7">
    <source>
        <dbReference type="EMBL" id="QDU31300.1"/>
    </source>
</evidence>
<proteinExistence type="predicted"/>
<dbReference type="InterPro" id="IPR011041">
    <property type="entry name" value="Quinoprot_gluc/sorb_DH_b-prop"/>
</dbReference>
<evidence type="ECO:0000256" key="1">
    <source>
        <dbReference type="ARBA" id="ARBA00022617"/>
    </source>
</evidence>
<dbReference type="NCBIfam" id="TIGR02604">
    <property type="entry name" value="Piru_Ver_Nterm"/>
    <property type="match status" value="1"/>
</dbReference>
<protein>
    <submittedName>
        <fullName evidence="7">Trehalose utilization</fullName>
    </submittedName>
</protein>
<dbReference type="InterPro" id="IPR055557">
    <property type="entry name" value="DUF7133"/>
</dbReference>
<dbReference type="Proteomes" id="UP000315017">
    <property type="component" value="Chromosome"/>
</dbReference>
<dbReference type="Gene3D" id="1.10.760.10">
    <property type="entry name" value="Cytochrome c-like domain"/>
    <property type="match status" value="1"/>
</dbReference>
<dbReference type="GO" id="GO:0020037">
    <property type="term" value="F:heme binding"/>
    <property type="evidence" value="ECO:0007669"/>
    <property type="project" value="InterPro"/>
</dbReference>
<dbReference type="NCBIfam" id="TIGR02603">
    <property type="entry name" value="CxxCH_TIGR02603"/>
    <property type="match status" value="1"/>
</dbReference>
<accession>A0A517YM47</accession>
<keyword evidence="2 4" id="KW-0479">Metal-binding</keyword>
<dbReference type="InterPro" id="IPR029062">
    <property type="entry name" value="Class_I_gatase-like"/>
</dbReference>
<reference evidence="7 8" key="1">
    <citation type="submission" date="2019-02" db="EMBL/GenBank/DDBJ databases">
        <title>Deep-cultivation of Planctomycetes and their phenomic and genomic characterization uncovers novel biology.</title>
        <authorList>
            <person name="Wiegand S."/>
            <person name="Jogler M."/>
            <person name="Boedeker C."/>
            <person name="Pinto D."/>
            <person name="Vollmers J."/>
            <person name="Rivas-Marin E."/>
            <person name="Kohn T."/>
            <person name="Peeters S.H."/>
            <person name="Heuer A."/>
            <person name="Rast P."/>
            <person name="Oberbeckmann S."/>
            <person name="Bunk B."/>
            <person name="Jeske O."/>
            <person name="Meyerdierks A."/>
            <person name="Storesund J.E."/>
            <person name="Kallscheuer N."/>
            <person name="Luecker S."/>
            <person name="Lage O.M."/>
            <person name="Pohl T."/>
            <person name="Merkel B.J."/>
            <person name="Hornburger P."/>
            <person name="Mueller R.-W."/>
            <person name="Bruemmer F."/>
            <person name="Labrenz M."/>
            <person name="Spormann A.M."/>
            <person name="Op den Camp H."/>
            <person name="Overmann J."/>
            <person name="Amann R."/>
            <person name="Jetten M.S.M."/>
            <person name="Mascher T."/>
            <person name="Medema M.H."/>
            <person name="Devos D.P."/>
            <person name="Kaster A.-K."/>
            <person name="Ovreas L."/>
            <person name="Rohde M."/>
            <person name="Galperin M.Y."/>
            <person name="Jogler C."/>
        </authorList>
    </citation>
    <scope>NUCLEOTIDE SEQUENCE [LARGE SCALE GENOMIC DNA]</scope>
    <source>
        <strain evidence="7 8">ETA_A8</strain>
    </source>
</reference>
<dbReference type="Pfam" id="PF23500">
    <property type="entry name" value="DUF7133"/>
    <property type="match status" value="1"/>
</dbReference>
<dbReference type="PANTHER" id="PTHR33546:SF1">
    <property type="entry name" value="LARGE, MULTIFUNCTIONAL SECRETED PROTEIN"/>
    <property type="match status" value="1"/>
</dbReference>
<dbReference type="InterPro" id="IPR013428">
    <property type="entry name" value="Membrane-bound_put_N"/>
</dbReference>
<evidence type="ECO:0000256" key="5">
    <source>
        <dbReference type="SAM" id="SignalP"/>
    </source>
</evidence>
<keyword evidence="8" id="KW-1185">Reference proteome</keyword>
<dbReference type="Pfam" id="PF06283">
    <property type="entry name" value="ThuA"/>
    <property type="match status" value="1"/>
</dbReference>
<dbReference type="OrthoDB" id="230287at2"/>
<keyword evidence="5" id="KW-0732">Signal</keyword>
<organism evidence="7 8">
    <name type="scientific">Anatilimnocola aggregata</name>
    <dbReference type="NCBI Taxonomy" id="2528021"/>
    <lineage>
        <taxon>Bacteria</taxon>
        <taxon>Pseudomonadati</taxon>
        <taxon>Planctomycetota</taxon>
        <taxon>Planctomycetia</taxon>
        <taxon>Pirellulales</taxon>
        <taxon>Pirellulaceae</taxon>
        <taxon>Anatilimnocola</taxon>
    </lineage>
</organism>
<dbReference type="GO" id="GO:0046872">
    <property type="term" value="F:metal ion binding"/>
    <property type="evidence" value="ECO:0007669"/>
    <property type="project" value="UniProtKB-KW"/>
</dbReference>
<gene>
    <name evidence="7" type="ORF">ETAA8_64530</name>
</gene>
<evidence type="ECO:0000259" key="6">
    <source>
        <dbReference type="PROSITE" id="PS51007"/>
    </source>
</evidence>
<dbReference type="SUPFAM" id="SSF46626">
    <property type="entry name" value="Cytochrome c"/>
    <property type="match status" value="1"/>
</dbReference>
<feature type="chain" id="PRO_5021785697" evidence="5">
    <location>
        <begin position="25"/>
        <end position="1462"/>
    </location>
</feature>
<sequence precursor="true">MLLFSLRSALMLFVGAIVVAPASAADATQRLNLLFLGDKGHHQPEARFKQIMPVLKERGIDLTYTEKMSDLNKTTLGDYDGLVIYANTTEISPEQEKALLEYIEAGKGFVPLHCASYCFLNSPKYIALVGAQFKRHGTGTFRTQISEGEHPLMRGFGGFESWDETYVHDKHNPTDRTVLEYREDKDGKEPWTWVRTHGDGRVFYTAWGHDQRTWGNPGFQNLLERGIRWAVKDNPAIVPVFADRPQMTKIAKDVKPFEYVDADVPYYPAGKKWGSQDAGKWQMQLPVTPAESMKHIVTPVGFHVELFVSEPELQGKPICMNWDERGRLWVCETVDYPNELQKPGAGRDRIRICEDTDGDGRADKFTVFAERLSIPTSLVFCRGGVIVHQAPDTLFLKDEDGDDKCDTRKVLFTGWSTGDTHAGPSNLRYGLDNWYYGMVGYAGFDGEIAGQRQSFRTGFYRFKVDAGKNGPEVTQFEFLRNTNNNSWGVGISEEGILLGSTANGNPSVYMPIANRYYEQVRGWSSSVLGSIAEDDKFHPITDKVREVDHHGSFTAAAGHAIYTARTYPREYWNRTAFVTDPTGHLAATFVLNRNGADFSSKNSWNLLASDDEWTAPIMAEVGPDGHVWVIDWYNYIVQHNPTPAGFKNGRGNAYETNLRDKKHGRIYRVVYTAADKQKHRSLKDASAELLVDTLSNDNMFWRLHAQRLLVEQSNGSLEKDLSELIRTAPLDAAETCPAAMHGLWVLQAITQGGDQLQFQAAIEASLKHSSAGVRCNAVLAAVAGSALQEAIVPISLSGEADGQVRLAMLLALSELRPTPISTAKLIGALKREDTLRDRWLLDAATAAAANNAEYLLNYLLSADAKLDLSNPLLRDRVSLVAQHFARGENANTKIGKLLVAATGAEQAAVSTILAGFEKGWPRGNSAKLSDEQELALASLLKKVPATEQSTVISLARKLGSQKLDQFAGEIAASLLKTVENAEATDTARVDAAKQLVEFRKADAEVAGQLLSLLSPRISPQLATGLIEATAKSESPATGKALLASLAKVTPAVRPAVMQAIVSRGDWTKTMLDAAEASEFSLTDLSLDQKQSLASHPDRTLRDLAKKLLAAGGGLPNADRQKVIEELASIGTTTGDPIAGKAAFKKVCAKCHTHSGEGTKVGPDLTGMAVHPKRELMIHMLDPSRSVEGNYRVFTVLIDDGRVLTGLLASESKTAIELIDAEGKKHAIQRDQIEELAASTKSLMPEGFEKQLTKVELTDLLEFMTQRGKFLPIPLDKVASIVTTKGMFYDEKSAAERLVFADWSPKTFEGVPFQLIDPQGDRVPNAILFYGPSGKFPPTMPKGVMLPCNAPVKAIHLLSGVAGWASPLGREGSTSLIVRLRYEDGSREDHELKNGEHFADYIRRVDVPGSKFAFQLRGQQLRYLSVAPQKPDKIAAIELLKGNDDTAPIVMAVTVETLTPEHK</sequence>
<dbReference type="SUPFAM" id="SSF52317">
    <property type="entry name" value="Class I glutamine amidotransferase-like"/>
    <property type="match status" value="1"/>
</dbReference>
<dbReference type="InterPro" id="IPR036909">
    <property type="entry name" value="Cyt_c-like_dom_sf"/>
</dbReference>
<dbReference type="SUPFAM" id="SSF50952">
    <property type="entry name" value="Soluble quinoprotein glucose dehydrogenase"/>
    <property type="match status" value="1"/>
</dbReference>
<evidence type="ECO:0000256" key="3">
    <source>
        <dbReference type="ARBA" id="ARBA00023004"/>
    </source>
</evidence>
<keyword evidence="3 4" id="KW-0408">Iron</keyword>
<dbReference type="InterPro" id="IPR029010">
    <property type="entry name" value="ThuA-like"/>
</dbReference>
<feature type="signal peptide" evidence="5">
    <location>
        <begin position="1"/>
        <end position="24"/>
    </location>
</feature>
<dbReference type="PROSITE" id="PS51007">
    <property type="entry name" value="CYTC"/>
    <property type="match status" value="1"/>
</dbReference>
<dbReference type="RefSeq" id="WP_145098212.1">
    <property type="nucleotide sequence ID" value="NZ_CP036274.1"/>
</dbReference>
<dbReference type="InterPro" id="IPR009056">
    <property type="entry name" value="Cyt_c-like_dom"/>
</dbReference>